<dbReference type="Proteomes" id="UP000732377">
    <property type="component" value="Unassembled WGS sequence"/>
</dbReference>
<dbReference type="AlphaFoldDB" id="A0A953IG97"/>
<proteinExistence type="predicted"/>
<feature type="domain" description="Glycosyl transferase family 1" evidence="1">
    <location>
        <begin position="548"/>
        <end position="703"/>
    </location>
</feature>
<organism evidence="2 3">
    <name type="scientific">Symbiobacterium thermophilum</name>
    <dbReference type="NCBI Taxonomy" id="2734"/>
    <lineage>
        <taxon>Bacteria</taxon>
        <taxon>Bacillati</taxon>
        <taxon>Bacillota</taxon>
        <taxon>Clostridia</taxon>
        <taxon>Eubacteriales</taxon>
        <taxon>Symbiobacteriaceae</taxon>
        <taxon>Symbiobacterium</taxon>
    </lineage>
</organism>
<accession>A0A953IG97</accession>
<evidence type="ECO:0000259" key="1">
    <source>
        <dbReference type="Pfam" id="PF00534"/>
    </source>
</evidence>
<dbReference type="GO" id="GO:0016757">
    <property type="term" value="F:glycosyltransferase activity"/>
    <property type="evidence" value="ECO:0007669"/>
    <property type="project" value="InterPro"/>
</dbReference>
<comment type="caution">
    <text evidence="2">The sequence shown here is derived from an EMBL/GenBank/DDBJ whole genome shotgun (WGS) entry which is preliminary data.</text>
</comment>
<dbReference type="RefSeq" id="WP_273381414.1">
    <property type="nucleotide sequence ID" value="NZ_PIUK01000302.1"/>
</dbReference>
<dbReference type="EMBL" id="PIUK01000302">
    <property type="protein sequence ID" value="MBY6277990.1"/>
    <property type="molecule type" value="Genomic_DNA"/>
</dbReference>
<gene>
    <name evidence="2" type="ORF">CWE10_17715</name>
</gene>
<evidence type="ECO:0000313" key="2">
    <source>
        <dbReference type="EMBL" id="MBY6277990.1"/>
    </source>
</evidence>
<dbReference type="Gene3D" id="3.40.50.2000">
    <property type="entry name" value="Glycogen Phosphorylase B"/>
    <property type="match status" value="1"/>
</dbReference>
<sequence>MTKNILLCFIDDTRNSDKFDKFISKFEDKEFEVHILNGVVENNIQPHDIIHIIENIFTDELENYNYYFLTNIEDFFILVYRIYHQFFQQFIFFIDDHINYSVNLENIYKEILKNDVHPNENIVKPIFINENTYREFNNELIGRFCVPLIDVEDLFKTESIKMVQKYYYFNNSYFLFEPVNGEDIIISFEKNENREELGYFNTKIYYQTLPIHEAIQLINELAKSKNHFIHSYQYIQRYFDSLKNTIINSGYFMRKFYLKAFELLSRSFDAYVEIFILSFLINIVPDSKYYNRIYSILIDNHQIKRDEKYFYLYQCIRLGFVNSGLGNSETAILQRKLYRDIYNSFKKEIDDRYKFIPKEERDENFIIVLTGQFLSLNHAPTKTALDRCYSLIKHLGKKVMLINTKELLTAKGLSPFYNLVTGNQVKEFEKFRYIKYKDIEIPFYQTPFQMPHMEEILRIIEVINHLKPYFIINIGGGSITADLCSQIVPVATISTVFSGLPLSEGQMYVIGRKINENDIKLLNEFGFSEENVIESVFTFDFKPQQNKFTRSQFNLPENKFLIAVVGTRLDEEITDTFMEMLMETTSLGVHIVFIGRFTKYNSYGAKIKKLKDNSTYLGFQDDVLAVLELCDLYVNPKRIGGGSSAAEAMFKGLPVVTLNTGDVAVASGSDFWVNSYDEMKRIIEKYVTDKEFYDQMSKKAKQRAEILLSTHEQMKDIVQKIENNRFFR</sequence>
<reference evidence="2" key="1">
    <citation type="submission" date="2017-11" db="EMBL/GenBank/DDBJ databases">
        <title>Three new genomes from thermophilic consortium.</title>
        <authorList>
            <person name="Quaggio R."/>
            <person name="Amgarten D."/>
            <person name="Setubal J.C."/>
        </authorList>
    </citation>
    <scope>NUCLEOTIDE SEQUENCE</scope>
    <source>
        <strain evidence="2">ZCTH01-B2</strain>
    </source>
</reference>
<dbReference type="Pfam" id="PF00534">
    <property type="entry name" value="Glycos_transf_1"/>
    <property type="match status" value="1"/>
</dbReference>
<dbReference type="SUPFAM" id="SSF53756">
    <property type="entry name" value="UDP-Glycosyltransferase/glycogen phosphorylase"/>
    <property type="match status" value="1"/>
</dbReference>
<name>A0A953IG97_SYMTR</name>
<evidence type="ECO:0000313" key="3">
    <source>
        <dbReference type="Proteomes" id="UP000732377"/>
    </source>
</evidence>
<dbReference type="InterPro" id="IPR001296">
    <property type="entry name" value="Glyco_trans_1"/>
</dbReference>
<protein>
    <submittedName>
        <fullName evidence="2">Flavodoxin</fullName>
    </submittedName>
</protein>